<evidence type="ECO:0000256" key="6">
    <source>
        <dbReference type="RuleBase" id="RU362125"/>
    </source>
</evidence>
<dbReference type="InterPro" id="IPR013786">
    <property type="entry name" value="AcylCoA_DH/ox_N"/>
</dbReference>
<dbReference type="Proteomes" id="UP000271469">
    <property type="component" value="Chromosome"/>
</dbReference>
<evidence type="ECO:0000313" key="11">
    <source>
        <dbReference type="Proteomes" id="UP000271469"/>
    </source>
</evidence>
<evidence type="ECO:0000256" key="5">
    <source>
        <dbReference type="ARBA" id="ARBA00023002"/>
    </source>
</evidence>
<keyword evidence="4 6" id="KW-0274">FAD</keyword>
<dbReference type="InterPro" id="IPR009100">
    <property type="entry name" value="AcylCoA_DH/oxidase_NM_dom_sf"/>
</dbReference>
<protein>
    <submittedName>
        <fullName evidence="10">Acyl-CoA dehydrogenase FadE17</fullName>
        <ecNumber evidence="10">1.3.99.-</ecNumber>
    </submittedName>
</protein>
<dbReference type="InterPro" id="IPR006091">
    <property type="entry name" value="Acyl-CoA_Oxase/DH_mid-dom"/>
</dbReference>
<keyword evidence="3 6" id="KW-0285">Flavoprotein</keyword>
<name>A0A3G8JML2_9ACTN</name>
<sequence length="366" mass="39904">MSVAEEFGAFLASEVPGFRERWDDISEWAARVDWQRTLNTGRWAAPAWPEEHGGRGLEPHEVVVVEEMLAAEGFPIIAGVLGINNVGPTLIAWGNEEQQSHLPAILSGDEMWCQGFSEPNAGSDLASLRTKAVRDGAHFVVNGQKIWTSNGTHATHMELLVRTDPQAAKHKGISALTVDLSTPGIDIRPIRQINGEEGFAEVFFTDVLVPVENLLGPENQGWRVTMTTLGHERSAIAALARRQHGDVVALVHDRLATTTAPSLRDELVRRYIETFVAANMGEQMLARVAEGEQPGAEQTVIKLLWSETGQRVDETRLALAGVNGVLGRDPDPVKQYLTGRALTIAGGTTQVLKNIMAERVLGLPKE</sequence>
<dbReference type="Pfam" id="PF02770">
    <property type="entry name" value="Acyl-CoA_dh_M"/>
    <property type="match status" value="1"/>
</dbReference>
<feature type="domain" description="Acyl-CoA dehydrogenase/oxidase N-terminal" evidence="9">
    <location>
        <begin position="4"/>
        <end position="109"/>
    </location>
</feature>
<evidence type="ECO:0000256" key="3">
    <source>
        <dbReference type="ARBA" id="ARBA00022630"/>
    </source>
</evidence>
<dbReference type="RefSeq" id="WP_124708143.1">
    <property type="nucleotide sequence ID" value="NZ_CP033972.1"/>
</dbReference>
<dbReference type="EMBL" id="CP033972">
    <property type="protein sequence ID" value="AZG45430.1"/>
    <property type="molecule type" value="Genomic_DNA"/>
</dbReference>
<dbReference type="GO" id="GO:0050660">
    <property type="term" value="F:flavin adenine dinucleotide binding"/>
    <property type="evidence" value="ECO:0007669"/>
    <property type="project" value="InterPro"/>
</dbReference>
<dbReference type="GO" id="GO:0016627">
    <property type="term" value="F:oxidoreductase activity, acting on the CH-CH group of donors"/>
    <property type="evidence" value="ECO:0007669"/>
    <property type="project" value="InterPro"/>
</dbReference>
<gene>
    <name evidence="10" type="ORF">D7316_02026</name>
</gene>
<evidence type="ECO:0000259" key="9">
    <source>
        <dbReference type="Pfam" id="PF02771"/>
    </source>
</evidence>
<comment type="cofactor">
    <cofactor evidence="1 6">
        <name>FAD</name>
        <dbReference type="ChEBI" id="CHEBI:57692"/>
    </cofactor>
</comment>
<evidence type="ECO:0000256" key="2">
    <source>
        <dbReference type="ARBA" id="ARBA00009347"/>
    </source>
</evidence>
<dbReference type="FunFam" id="2.40.110.10:FF:000011">
    <property type="entry name" value="Acyl-CoA dehydrogenase FadE34"/>
    <property type="match status" value="1"/>
</dbReference>
<comment type="similarity">
    <text evidence="2 6">Belongs to the acyl-CoA dehydrogenase family.</text>
</comment>
<feature type="domain" description="Acyl-CoA dehydrogenase/oxidase C-terminal" evidence="7">
    <location>
        <begin position="219"/>
        <end position="361"/>
    </location>
</feature>
<keyword evidence="5 6" id="KW-0560">Oxidoreductase</keyword>
<dbReference type="Pfam" id="PF00441">
    <property type="entry name" value="Acyl-CoA_dh_1"/>
    <property type="match status" value="1"/>
</dbReference>
<dbReference type="EC" id="1.3.99.-" evidence="10"/>
<evidence type="ECO:0000259" key="8">
    <source>
        <dbReference type="Pfam" id="PF02770"/>
    </source>
</evidence>
<dbReference type="InterPro" id="IPR046373">
    <property type="entry name" value="Acyl-CoA_Oxase/DH_mid-dom_sf"/>
</dbReference>
<reference evidence="10 11" key="1">
    <citation type="submission" date="2018-11" db="EMBL/GenBank/DDBJ databases">
        <title>Gordonia insulae sp. nov., isolated from an island soil.</title>
        <authorList>
            <person name="Kim Y.S."/>
            <person name="Kim S.B."/>
        </authorList>
    </citation>
    <scope>NUCLEOTIDE SEQUENCE [LARGE SCALE GENOMIC DNA]</scope>
    <source>
        <strain evidence="10 11">MMS17-SY073</strain>
    </source>
</reference>
<evidence type="ECO:0000256" key="4">
    <source>
        <dbReference type="ARBA" id="ARBA00022827"/>
    </source>
</evidence>
<dbReference type="SUPFAM" id="SSF56645">
    <property type="entry name" value="Acyl-CoA dehydrogenase NM domain-like"/>
    <property type="match status" value="1"/>
</dbReference>
<dbReference type="KEGG" id="gom:D7316_02026"/>
<feature type="domain" description="Acyl-CoA oxidase/dehydrogenase middle" evidence="8">
    <location>
        <begin position="113"/>
        <end position="207"/>
    </location>
</feature>
<evidence type="ECO:0000313" key="10">
    <source>
        <dbReference type="EMBL" id="AZG45430.1"/>
    </source>
</evidence>
<dbReference type="AlphaFoldDB" id="A0A3G8JML2"/>
<dbReference type="InterPro" id="IPR052161">
    <property type="entry name" value="Mycobact_Acyl-CoA_DH"/>
</dbReference>
<evidence type="ECO:0000256" key="1">
    <source>
        <dbReference type="ARBA" id="ARBA00001974"/>
    </source>
</evidence>
<dbReference type="Gene3D" id="1.20.140.10">
    <property type="entry name" value="Butyryl-CoA Dehydrogenase, subunit A, domain 3"/>
    <property type="match status" value="1"/>
</dbReference>
<evidence type="ECO:0000259" key="7">
    <source>
        <dbReference type="Pfam" id="PF00441"/>
    </source>
</evidence>
<organism evidence="10 11">
    <name type="scientific">Gordonia insulae</name>
    <dbReference type="NCBI Taxonomy" id="2420509"/>
    <lineage>
        <taxon>Bacteria</taxon>
        <taxon>Bacillati</taxon>
        <taxon>Actinomycetota</taxon>
        <taxon>Actinomycetes</taxon>
        <taxon>Mycobacteriales</taxon>
        <taxon>Gordoniaceae</taxon>
        <taxon>Gordonia</taxon>
    </lineage>
</organism>
<dbReference type="Pfam" id="PF02771">
    <property type="entry name" value="Acyl-CoA_dh_N"/>
    <property type="match status" value="1"/>
</dbReference>
<dbReference type="Gene3D" id="2.40.110.10">
    <property type="entry name" value="Butyryl-CoA Dehydrogenase, subunit A, domain 2"/>
    <property type="match status" value="1"/>
</dbReference>
<dbReference type="OrthoDB" id="5179760at2"/>
<keyword evidence="11" id="KW-1185">Reference proteome</keyword>
<dbReference type="GO" id="GO:0005886">
    <property type="term" value="C:plasma membrane"/>
    <property type="evidence" value="ECO:0007669"/>
    <property type="project" value="TreeGrafter"/>
</dbReference>
<dbReference type="PANTHER" id="PTHR43292:SF3">
    <property type="entry name" value="ACYL-COA DEHYDROGENASE FADE29"/>
    <property type="match status" value="1"/>
</dbReference>
<dbReference type="InterPro" id="IPR009075">
    <property type="entry name" value="AcylCo_DH/oxidase_C"/>
</dbReference>
<dbReference type="PANTHER" id="PTHR43292">
    <property type="entry name" value="ACYL-COA DEHYDROGENASE"/>
    <property type="match status" value="1"/>
</dbReference>
<proteinExistence type="inferred from homology"/>
<dbReference type="InterPro" id="IPR037069">
    <property type="entry name" value="AcylCoA_DH/ox_N_sf"/>
</dbReference>
<dbReference type="Gene3D" id="1.10.540.10">
    <property type="entry name" value="Acyl-CoA dehydrogenase/oxidase, N-terminal domain"/>
    <property type="match status" value="1"/>
</dbReference>
<dbReference type="InterPro" id="IPR036250">
    <property type="entry name" value="AcylCo_DH-like_C"/>
</dbReference>
<dbReference type="SUPFAM" id="SSF47203">
    <property type="entry name" value="Acyl-CoA dehydrogenase C-terminal domain-like"/>
    <property type="match status" value="1"/>
</dbReference>
<accession>A0A3G8JML2</accession>